<reference evidence="1 2" key="1">
    <citation type="submission" date="2020-05" db="EMBL/GenBank/DDBJ databases">
        <title>Draft Genome Sequence of Ochrobactrum soli Isolated from Stable Fly Gut.</title>
        <authorList>
            <person name="Pileggi M.T."/>
            <person name="Vazhakkala L.J."/>
            <person name="Wong C.N."/>
        </authorList>
    </citation>
    <scope>NUCLEOTIDE SEQUENCE [LARGE SCALE GENOMIC DNA]</scope>
    <source>
        <strain evidence="1 2">MTP-C0764</strain>
    </source>
</reference>
<organism evidence="1 2">
    <name type="scientific">Ochrobactrum soli</name>
    <dbReference type="NCBI Taxonomy" id="2448455"/>
    <lineage>
        <taxon>Bacteria</taxon>
        <taxon>Pseudomonadati</taxon>
        <taxon>Pseudomonadota</taxon>
        <taxon>Alphaproteobacteria</taxon>
        <taxon>Hyphomicrobiales</taxon>
        <taxon>Brucellaceae</taxon>
        <taxon>Brucella/Ochrobactrum group</taxon>
        <taxon>Ochrobactrum</taxon>
    </lineage>
</organism>
<gene>
    <name evidence="1" type="ORF">HKX02_19520</name>
</gene>
<accession>A0A849KRZ6</accession>
<sequence length="55" mass="6048">MRSALGGLGWRPIDFWASTLTEFFEACHGFNEAQGSPDDTPPSDREMAALIARYG</sequence>
<evidence type="ECO:0000313" key="2">
    <source>
        <dbReference type="Proteomes" id="UP000574931"/>
    </source>
</evidence>
<dbReference type="Pfam" id="PF09550">
    <property type="entry name" value="Phage_TAC_6"/>
    <property type="match status" value="1"/>
</dbReference>
<protein>
    <submittedName>
        <fullName evidence="1">Phage tail assembly chaperone</fullName>
    </submittedName>
</protein>
<comment type="caution">
    <text evidence="1">The sequence shown here is derived from an EMBL/GenBank/DDBJ whole genome shotgun (WGS) entry which is preliminary data.</text>
</comment>
<dbReference type="AlphaFoldDB" id="A0A849KRZ6"/>
<name>A0A849KRZ6_9HYPH</name>
<dbReference type="InterPro" id="IPR019056">
    <property type="entry name" value="Phage_TAC_6"/>
</dbReference>
<dbReference type="Proteomes" id="UP000574931">
    <property type="component" value="Unassembled WGS sequence"/>
</dbReference>
<proteinExistence type="predicted"/>
<evidence type="ECO:0000313" key="1">
    <source>
        <dbReference type="EMBL" id="NNU62427.1"/>
    </source>
</evidence>
<keyword evidence="2" id="KW-1185">Reference proteome</keyword>
<dbReference type="EMBL" id="JABFCY010000014">
    <property type="protein sequence ID" value="NNU62427.1"/>
    <property type="molecule type" value="Genomic_DNA"/>
</dbReference>